<protein>
    <submittedName>
        <fullName evidence="2">Uncharacterized protein</fullName>
    </submittedName>
</protein>
<keyword evidence="3" id="KW-1185">Reference proteome</keyword>
<sequence length="54" mass="5903">MDRYSVVLVEPLFSSTKSKQDGRNTASWAEHNRHYSQDVGGAGSPACGHGRKNL</sequence>
<dbReference type="AlphaFoldDB" id="A0A3B3HTX4"/>
<reference evidence="2 3" key="1">
    <citation type="journal article" date="2007" name="Nature">
        <title>The medaka draft genome and insights into vertebrate genome evolution.</title>
        <authorList>
            <person name="Kasahara M."/>
            <person name="Naruse K."/>
            <person name="Sasaki S."/>
            <person name="Nakatani Y."/>
            <person name="Qu W."/>
            <person name="Ahsan B."/>
            <person name="Yamada T."/>
            <person name="Nagayasu Y."/>
            <person name="Doi K."/>
            <person name="Kasai Y."/>
            <person name="Jindo T."/>
            <person name="Kobayashi D."/>
            <person name="Shimada A."/>
            <person name="Toyoda A."/>
            <person name="Kuroki Y."/>
            <person name="Fujiyama A."/>
            <person name="Sasaki T."/>
            <person name="Shimizu A."/>
            <person name="Asakawa S."/>
            <person name="Shimizu N."/>
            <person name="Hashimoto S."/>
            <person name="Yang J."/>
            <person name="Lee Y."/>
            <person name="Matsushima K."/>
            <person name="Sugano S."/>
            <person name="Sakaizumi M."/>
            <person name="Narita T."/>
            <person name="Ohishi K."/>
            <person name="Haga S."/>
            <person name="Ohta F."/>
            <person name="Nomoto H."/>
            <person name="Nogata K."/>
            <person name="Morishita T."/>
            <person name="Endo T."/>
            <person name="Shin-I T."/>
            <person name="Takeda H."/>
            <person name="Morishita S."/>
            <person name="Kohara Y."/>
        </authorList>
    </citation>
    <scope>NUCLEOTIDE SEQUENCE [LARGE SCALE GENOMIC DNA]</scope>
    <source>
        <strain evidence="2 3">Hd-rR</strain>
    </source>
</reference>
<feature type="compositionally biased region" description="Polar residues" evidence="1">
    <location>
        <begin position="15"/>
        <end position="27"/>
    </location>
</feature>
<reference evidence="2" key="2">
    <citation type="submission" date="2025-08" db="UniProtKB">
        <authorList>
            <consortium name="Ensembl"/>
        </authorList>
    </citation>
    <scope>IDENTIFICATION</scope>
    <source>
        <strain evidence="2">Hd-rR</strain>
    </source>
</reference>
<feature type="region of interest" description="Disordered" evidence="1">
    <location>
        <begin position="15"/>
        <end position="54"/>
    </location>
</feature>
<dbReference type="InParanoid" id="A0A3B3HTX4"/>
<organism evidence="2 3">
    <name type="scientific">Oryzias latipes</name>
    <name type="common">Japanese rice fish</name>
    <name type="synonym">Japanese killifish</name>
    <dbReference type="NCBI Taxonomy" id="8090"/>
    <lineage>
        <taxon>Eukaryota</taxon>
        <taxon>Metazoa</taxon>
        <taxon>Chordata</taxon>
        <taxon>Craniata</taxon>
        <taxon>Vertebrata</taxon>
        <taxon>Euteleostomi</taxon>
        <taxon>Actinopterygii</taxon>
        <taxon>Neopterygii</taxon>
        <taxon>Teleostei</taxon>
        <taxon>Neoteleostei</taxon>
        <taxon>Acanthomorphata</taxon>
        <taxon>Ovalentaria</taxon>
        <taxon>Atherinomorphae</taxon>
        <taxon>Beloniformes</taxon>
        <taxon>Adrianichthyidae</taxon>
        <taxon>Oryziinae</taxon>
        <taxon>Oryzias</taxon>
    </lineage>
</organism>
<evidence type="ECO:0000313" key="2">
    <source>
        <dbReference type="Ensembl" id="ENSORLP00000035262.1"/>
    </source>
</evidence>
<dbReference type="Proteomes" id="UP000001038">
    <property type="component" value="Chromosome 3"/>
</dbReference>
<name>A0A3B3HTX4_ORYLA</name>
<reference evidence="2" key="3">
    <citation type="submission" date="2025-09" db="UniProtKB">
        <authorList>
            <consortium name="Ensembl"/>
        </authorList>
    </citation>
    <scope>IDENTIFICATION</scope>
    <source>
        <strain evidence="2">Hd-rR</strain>
    </source>
</reference>
<accession>A0A3B3HTX4</accession>
<proteinExistence type="predicted"/>
<dbReference type="Bgee" id="ENSORLG00000026559">
    <property type="expression patterns" value="Expressed in testis and 6 other cell types or tissues"/>
</dbReference>
<evidence type="ECO:0000313" key="3">
    <source>
        <dbReference type="Proteomes" id="UP000001038"/>
    </source>
</evidence>
<evidence type="ECO:0000256" key="1">
    <source>
        <dbReference type="SAM" id="MobiDB-lite"/>
    </source>
</evidence>
<dbReference type="Ensembl" id="ENSORLT00000043754.1">
    <property type="protein sequence ID" value="ENSORLP00000035262.1"/>
    <property type="gene ID" value="ENSORLG00000026559.1"/>
</dbReference>